<keyword evidence="3 9" id="KW-0117">Actin capping</keyword>
<dbReference type="CDD" id="cd10571">
    <property type="entry name" value="PH_beta_spectrin"/>
    <property type="match status" value="1"/>
</dbReference>
<evidence type="ECO:0000256" key="5">
    <source>
        <dbReference type="ARBA" id="ARBA00022737"/>
    </source>
</evidence>
<evidence type="ECO:0000256" key="7">
    <source>
        <dbReference type="ARBA" id="ARBA00023203"/>
    </source>
</evidence>
<dbReference type="PANTHER" id="PTHR11915">
    <property type="entry name" value="SPECTRIN/FILAMIN RELATED CYTOSKELETAL PROTEIN"/>
    <property type="match status" value="1"/>
</dbReference>
<name>A0A3B3V1J4_9TELE</name>
<dbReference type="Pfam" id="PF00307">
    <property type="entry name" value="CH"/>
    <property type="match status" value="2"/>
</dbReference>
<dbReference type="SUPFAM" id="SSF50729">
    <property type="entry name" value="PH domain-like"/>
    <property type="match status" value="1"/>
</dbReference>
<dbReference type="PRINTS" id="PR00683">
    <property type="entry name" value="SPECTRINPH"/>
</dbReference>
<keyword evidence="8 9" id="KW-0206">Cytoskeleton</keyword>
<feature type="compositionally biased region" description="Basic and acidic residues" evidence="11">
    <location>
        <begin position="2182"/>
        <end position="2196"/>
    </location>
</feature>
<evidence type="ECO:0000256" key="4">
    <source>
        <dbReference type="ARBA" id="ARBA00022490"/>
    </source>
</evidence>
<feature type="coiled-coil region" evidence="10">
    <location>
        <begin position="1083"/>
        <end position="1124"/>
    </location>
</feature>
<feature type="compositionally biased region" description="Basic and acidic residues" evidence="11">
    <location>
        <begin position="2203"/>
        <end position="2237"/>
    </location>
</feature>
<evidence type="ECO:0000259" key="12">
    <source>
        <dbReference type="PROSITE" id="PS50003"/>
    </source>
</evidence>
<keyword evidence="5" id="KW-0677">Repeat</keyword>
<feature type="coiled-coil region" evidence="10">
    <location>
        <begin position="1403"/>
        <end position="1430"/>
    </location>
</feature>
<evidence type="ECO:0000256" key="1">
    <source>
        <dbReference type="ARBA" id="ARBA00004245"/>
    </source>
</evidence>
<feature type="domain" description="PH" evidence="12">
    <location>
        <begin position="2313"/>
        <end position="2421"/>
    </location>
</feature>
<dbReference type="Ensembl" id="ENSPLAT00000028378.1">
    <property type="protein sequence ID" value="ENSPLAP00000018807.1"/>
    <property type="gene ID" value="ENSPLAG00000023684.1"/>
</dbReference>
<dbReference type="STRING" id="48699.ENSPLAP00000018807"/>
<evidence type="ECO:0000256" key="3">
    <source>
        <dbReference type="ARBA" id="ARBA00022467"/>
    </source>
</evidence>
<dbReference type="Proteomes" id="UP000261500">
    <property type="component" value="Unplaced"/>
</dbReference>
<dbReference type="GO" id="GO:0051693">
    <property type="term" value="P:actin filament capping"/>
    <property type="evidence" value="ECO:0007669"/>
    <property type="project" value="UniProtKB-UniRule"/>
</dbReference>
<comment type="subcellular location">
    <subcellularLocation>
        <location evidence="1">Cytoplasm</location>
        <location evidence="1">Cytoskeleton</location>
    </subcellularLocation>
</comment>
<comment type="similarity">
    <text evidence="2 9">Belongs to the spectrin family.</text>
</comment>
<feature type="domain" description="Calponin-homology (CH)" evidence="13">
    <location>
        <begin position="53"/>
        <end position="157"/>
    </location>
</feature>
<feature type="compositionally biased region" description="Low complexity" evidence="11">
    <location>
        <begin position="2297"/>
        <end position="2306"/>
    </location>
</feature>
<dbReference type="InterPro" id="IPR016343">
    <property type="entry name" value="Spectrin_bsu"/>
</dbReference>
<evidence type="ECO:0000256" key="2">
    <source>
        <dbReference type="ARBA" id="ARBA00006826"/>
    </source>
</evidence>
<dbReference type="InterPro" id="IPR002017">
    <property type="entry name" value="Spectrin_repeat"/>
</dbReference>
<dbReference type="PROSITE" id="PS00019">
    <property type="entry name" value="ACTININ_1"/>
    <property type="match status" value="1"/>
</dbReference>
<dbReference type="InterPro" id="IPR001589">
    <property type="entry name" value="Actinin_actin-bd_CS"/>
</dbReference>
<dbReference type="FunFam" id="1.20.58.60:FF:000033">
    <property type="entry name" value="Spectrin beta chain"/>
    <property type="match status" value="1"/>
</dbReference>
<dbReference type="Pfam" id="PF15410">
    <property type="entry name" value="PH_9"/>
    <property type="match status" value="1"/>
</dbReference>
<dbReference type="SUPFAM" id="SSF46966">
    <property type="entry name" value="Spectrin repeat"/>
    <property type="match status" value="16"/>
</dbReference>
<evidence type="ECO:0000256" key="6">
    <source>
        <dbReference type="ARBA" id="ARBA00022990"/>
    </source>
</evidence>
<dbReference type="Gene3D" id="1.10.418.10">
    <property type="entry name" value="Calponin-like domain"/>
    <property type="match status" value="2"/>
</dbReference>
<dbReference type="FunFam" id="1.20.58.60:FF:000294">
    <property type="entry name" value="Spectrin beta chain"/>
    <property type="match status" value="1"/>
</dbReference>
<evidence type="ECO:0000256" key="8">
    <source>
        <dbReference type="ARBA" id="ARBA00023212"/>
    </source>
</evidence>
<dbReference type="FunFam" id="1.20.58.60:FF:000083">
    <property type="entry name" value="Spectrin beta chain"/>
    <property type="match status" value="1"/>
</dbReference>
<feature type="domain" description="Calponin-homology (CH)" evidence="13">
    <location>
        <begin position="172"/>
        <end position="277"/>
    </location>
</feature>
<dbReference type="GO" id="GO:0008091">
    <property type="term" value="C:spectrin"/>
    <property type="evidence" value="ECO:0007669"/>
    <property type="project" value="InterPro"/>
</dbReference>
<keyword evidence="6" id="KW-0007">Acetylation</keyword>
<dbReference type="FunFam" id="1.10.418.10:FF:000004">
    <property type="entry name" value="Spectrin beta chain"/>
    <property type="match status" value="1"/>
</dbReference>
<dbReference type="InterPro" id="IPR041681">
    <property type="entry name" value="PH_9"/>
</dbReference>
<dbReference type="GO" id="GO:0003779">
    <property type="term" value="F:actin binding"/>
    <property type="evidence" value="ECO:0007669"/>
    <property type="project" value="UniProtKB-KW"/>
</dbReference>
<evidence type="ECO:0000256" key="10">
    <source>
        <dbReference type="SAM" id="Coils"/>
    </source>
</evidence>
<dbReference type="SMART" id="SM00150">
    <property type="entry name" value="SPEC"/>
    <property type="match status" value="17"/>
</dbReference>
<dbReference type="Pfam" id="PF00435">
    <property type="entry name" value="Spectrin"/>
    <property type="match status" value="16"/>
</dbReference>
<sequence length="2511" mass="290056">MANASPDLDNAEAQRQLNNNNRPIGSGFWETECTSAKLFECSRIKALADERDAVQKKTFTKWVNSHLARVSCRISDLYNDLRDGYMLTRLLEVLSGELLPRPTRGRMRIHSLENVDKALQFLKEQRVHLENVGSHDIVDGNHRLTLGLIWTIILRFQIQVIKINTADNRETRSAKDALLLWCQMKTAGYPEVNIQNFTTCWRDGLAFNALIHRHRPDLIEFHKLTRSNATHNLQQAFNVAEHHLGLTKLLDPEDVNTENPDEKSIITYVVSYYHYFSKMKALIVEGKRVGKVLDNCIETETIINRYDALASDLLEWIEKTIAIISNQKFANSLTGVQQQLQAFTTYCTIEKPIKFQEKGNLEVLLFTIQSKLRANNQKPYVPQDGKLISDINKAWERLEKAEHERGVALRKELIRQEKLELLAQRFDHKTTMRQAWLNENQRLVSQDNFGYDLPAVEAAMKKHEAIEADIASYEERIGVVMELSSEMEKEGYYDIRRILACKENILGQWSLLKELVAGRRTRLEKNLALQKTFQDMVYMIDWMEDTQALLLSKDFGKHLLEVDDLLQKHSLQEADISIQAERVETLNAAALKFTTIEGYQPCDPQVICNRVNHVSSCLEELKQLAAKRRAELEESRQLWAFFQELEESEAWIREKSSILASQGFGKDLSSVLRLLQKHKTLAGELLAHRSLLQQILSEKSFGTAGIQERIMEVKDEWKKLEDQAAQHLGHLQEALNFFQFSTETDDVAAWLQDAYRLVSSEDFGHDEYSTQSLLKKHKGVTEAIDKHRLHVVALRKHMVVIGGGLCCAKPAVVQVRLGEVEQLYTEVAEVAVLRQQWLYDALAVYRMFSEVNACELWIDEKEQWLEKMEIPEKLEDVEVVAHRFESLDQEMNSLMGRILDVNQIVQQLLDGGHPSSAEVRGCQDHLNSRWNTIVELVEQKKDQLDSMLRLQNYLLECAEIKSQIQDKRKAIDATQYMGSDLGGVLALQRRLSTMEGALSVLEPKLLHLQEEAEFLAAAHPSRTMEILLPFDGISVEWEELKRTLQGCEDSLMVASRLQSFIQDLDSFLTWLVQTQTAAASDQLPNDLEEAEKLINKHAALKEEIGRYEEDYERLQAMNELLESEDAPLPQAALQQWLQKLDVGWNKLLEMWESRREVLVQAHIFHLFLRDVKQAESFLNNQESALAHVELPTTVETVEGAIKKHKDFTTTMELNLHRIKAVIEAGESLISQNNIYSERIRERIDTLAKRELAQQWLEKLNDQWELQRFLQDCHELGDWVYEKMLMARDSSRDETQKLHKKWQKHQAFMAELAQNKEWLDKIEKEGQQLIKEKPELSPVVRKKLEEIRECWLDLESTTQAKARQLFEANKADLLVQSYESLDQRLGQLEGQLVYVDQGQDLTTVNKQLKKLQAMETQMEEWYKEAGQLQVQTASIPQQTQIQGTVVERQAAVETRMARLIEPLKERRRLLLASKEVHQVGRDLEDEILWVQERLPLAMSQEHGSSLQAVQQLMKKNQTLQRELEGHRSRMEDVLERAGIIATIRSPEADCVRAGHDQLAQLWALLWAETERRQLVLDAMYQAQQYYFDTAEVEAWLSEQELHMMNEEKGKDEPSTLQLLKKHLLLEQTIEDYAETIGLLSQQCRQLLEMGHPDSEQISKRQSQIDRLYVSLKDLVEERKSRLEQQYWLYQLNREVDELEQWIAQREVVASSPELGQDFEHVSVLQEKFTEFASETGSVGQERVTAVNQMVDELIDYGHSEAATIAEWKDGVNEAWADLLELMETRAQMLAASHQLHKFFSDCKEILAQIEDKHRRLPEVRARQGSTSNTSTLQRLLQSFEQDIQLLVTQVRQLQESAAQLRTVYAGEKAEAIACREHEVMQCWKELLTSCEECRLQITTETDKLRFFSMVRDQIMWMESIICQIGTGEKPRDVSSVEVLMNYHQSLKSEVEARSQSTLECIEMGKMLLAARNPAAEEVIAKQRELSEKWDKHWEFLQQLLEVHQFAQEAMVAEAWLTAQEPLISSKELGGSVDEVEQLIRRHEAFRKAAATWEERFSSLRRLTTVEKLRAEQSKLPPTPLLGRKVFLDPQDAAPGPAALPRLPVSPVMRQTIYEQNEASTPPRLERVRERGREREERAEVAVMAEVVLQEPGRERLHSEPTRGPRGSRTDSLDRAEPQLPQEVWREQAGRRDKRTLERQTSSEQEGHEGRRRERERHRVERQESSDNDVGREQSDRLNRQSMNLLPSRPQARGEVPRLPNGLPEKSSRPDRPRARDRPKPRRRPRPKEPGETTRRSRSAPAQSSQAAPQPPTHTAHHEGFLFRKLDIESMKKSTNSRSWVNLYCVLNKGELGFYKDAKNTATPYNNEPLLSLSHCHCDVTNGYKKKKNVFTLKTKDGSEFLFHAKDEEDLKAWVNNITASISEHEEIAKWGQPQPTTSSTDEGTRRDGSKVDNRSDRGGERSDRGDRIERADKEKEREKEKEKEKERERGERSEKSDRAGKSDGKRSEKKKK</sequence>
<dbReference type="InterPro" id="IPR018159">
    <property type="entry name" value="Spectrin/alpha-actinin"/>
</dbReference>
<feature type="coiled-coil region" evidence="10">
    <location>
        <begin position="1508"/>
        <end position="1535"/>
    </location>
</feature>
<dbReference type="FunFam" id="1.20.58.60:FF:000011">
    <property type="entry name" value="Spectrin beta chain"/>
    <property type="match status" value="1"/>
</dbReference>
<dbReference type="CDD" id="cd00176">
    <property type="entry name" value="SPEC"/>
    <property type="match status" value="8"/>
</dbReference>
<feature type="compositionally biased region" description="Basic and acidic residues" evidence="11">
    <location>
        <begin position="2264"/>
        <end position="2276"/>
    </location>
</feature>
<dbReference type="GO" id="GO:0005543">
    <property type="term" value="F:phospholipid binding"/>
    <property type="evidence" value="ECO:0007669"/>
    <property type="project" value="InterPro"/>
</dbReference>
<keyword evidence="10" id="KW-0175">Coiled coil</keyword>
<dbReference type="InterPro" id="IPR001849">
    <property type="entry name" value="PH_domain"/>
</dbReference>
<dbReference type="GO" id="GO:0005200">
    <property type="term" value="F:structural constituent of cytoskeleton"/>
    <property type="evidence" value="ECO:0007669"/>
    <property type="project" value="UniProtKB-UniRule"/>
</dbReference>
<dbReference type="PROSITE" id="PS50003">
    <property type="entry name" value="PH_DOMAIN"/>
    <property type="match status" value="1"/>
</dbReference>
<dbReference type="SMART" id="SM00033">
    <property type="entry name" value="CH"/>
    <property type="match status" value="2"/>
</dbReference>
<dbReference type="GeneTree" id="ENSGT00940000156343"/>
<feature type="compositionally biased region" description="Basic and acidic residues" evidence="11">
    <location>
        <begin position="2441"/>
        <end position="2505"/>
    </location>
</feature>
<dbReference type="FunFam" id="1.20.58.60:FF:000059">
    <property type="entry name" value="Spectrin beta chain"/>
    <property type="match status" value="1"/>
</dbReference>
<reference evidence="14" key="1">
    <citation type="submission" date="2025-08" db="UniProtKB">
        <authorList>
            <consortium name="Ensembl"/>
        </authorList>
    </citation>
    <scope>IDENTIFICATION</scope>
</reference>
<reference evidence="14" key="2">
    <citation type="submission" date="2025-09" db="UniProtKB">
        <authorList>
            <consortium name="Ensembl"/>
        </authorList>
    </citation>
    <scope>IDENTIFICATION</scope>
</reference>
<evidence type="ECO:0000313" key="15">
    <source>
        <dbReference type="Proteomes" id="UP000261500"/>
    </source>
</evidence>
<dbReference type="FunFam" id="1.20.58.60:FF:000019">
    <property type="entry name" value="Spectrin beta chain"/>
    <property type="match status" value="1"/>
</dbReference>
<feature type="coiled-coil region" evidence="10">
    <location>
        <begin position="1835"/>
        <end position="1869"/>
    </location>
</feature>
<evidence type="ECO:0000256" key="9">
    <source>
        <dbReference type="PIRNR" id="PIRNR002297"/>
    </source>
</evidence>
<keyword evidence="15" id="KW-1185">Reference proteome</keyword>
<evidence type="ECO:0000256" key="11">
    <source>
        <dbReference type="SAM" id="MobiDB-lite"/>
    </source>
</evidence>
<dbReference type="PROSITE" id="PS00020">
    <property type="entry name" value="ACTININ_2"/>
    <property type="match status" value="1"/>
</dbReference>
<dbReference type="PIRSF" id="PIRSF002297">
    <property type="entry name" value="Spectrin_beta_subunit"/>
    <property type="match status" value="1"/>
</dbReference>
<dbReference type="Gene3D" id="1.20.58.60">
    <property type="match status" value="12"/>
</dbReference>
<dbReference type="PROSITE" id="PS50021">
    <property type="entry name" value="CH"/>
    <property type="match status" value="2"/>
</dbReference>
<protein>
    <recommendedName>
        <fullName evidence="9">Spectrin beta chain</fullName>
    </recommendedName>
</protein>
<dbReference type="FunFam" id="1.10.418.10:FF:000003">
    <property type="entry name" value="Spectrin beta chain"/>
    <property type="match status" value="1"/>
</dbReference>
<dbReference type="FunFam" id="2.30.29.30:FF:000024">
    <property type="entry name" value="Spectrin beta chain"/>
    <property type="match status" value="1"/>
</dbReference>
<dbReference type="GO" id="GO:0016020">
    <property type="term" value="C:membrane"/>
    <property type="evidence" value="ECO:0007669"/>
    <property type="project" value="UniProtKB-ARBA"/>
</dbReference>
<proteinExistence type="inferred from homology"/>
<dbReference type="InterPro" id="IPR001715">
    <property type="entry name" value="CH_dom"/>
</dbReference>
<dbReference type="InterPro" id="IPR001605">
    <property type="entry name" value="PH_dom-spectrin-type"/>
</dbReference>
<accession>A0A3B3V1J4</accession>
<feature type="region of interest" description="Disordered" evidence="11">
    <location>
        <begin position="2111"/>
        <end position="2315"/>
    </location>
</feature>
<dbReference type="InterPro" id="IPR036872">
    <property type="entry name" value="CH_dom_sf"/>
</dbReference>
<dbReference type="InterPro" id="IPR011993">
    <property type="entry name" value="PH-like_dom_sf"/>
</dbReference>
<evidence type="ECO:0000259" key="13">
    <source>
        <dbReference type="PROSITE" id="PS50021"/>
    </source>
</evidence>
<dbReference type="Gene3D" id="2.30.29.30">
    <property type="entry name" value="Pleckstrin-homology domain (PH domain)/Phosphotyrosine-binding domain (PTB)"/>
    <property type="match status" value="1"/>
</dbReference>
<organism evidence="14 15">
    <name type="scientific">Poecilia latipinna</name>
    <name type="common">sailfin molly</name>
    <dbReference type="NCBI Taxonomy" id="48699"/>
    <lineage>
        <taxon>Eukaryota</taxon>
        <taxon>Metazoa</taxon>
        <taxon>Chordata</taxon>
        <taxon>Craniata</taxon>
        <taxon>Vertebrata</taxon>
        <taxon>Euteleostomi</taxon>
        <taxon>Actinopterygii</taxon>
        <taxon>Neopterygii</taxon>
        <taxon>Teleostei</taxon>
        <taxon>Neoteleostei</taxon>
        <taxon>Acanthomorphata</taxon>
        <taxon>Ovalentaria</taxon>
        <taxon>Atherinomorphae</taxon>
        <taxon>Cyprinodontiformes</taxon>
        <taxon>Poeciliidae</taxon>
        <taxon>Poeciliinae</taxon>
        <taxon>Poecilia</taxon>
    </lineage>
</organism>
<evidence type="ECO:0000313" key="14">
    <source>
        <dbReference type="Ensembl" id="ENSPLAP00000018807.1"/>
    </source>
</evidence>
<feature type="compositionally biased region" description="Basic and acidic residues" evidence="11">
    <location>
        <begin position="2150"/>
        <end position="2175"/>
    </location>
</feature>
<dbReference type="SUPFAM" id="SSF47576">
    <property type="entry name" value="Calponin-homology domain, CH-domain"/>
    <property type="match status" value="1"/>
</dbReference>
<keyword evidence="4 9" id="KW-0963">Cytoplasm</keyword>
<feature type="compositionally biased region" description="Basic and acidic residues" evidence="11">
    <location>
        <begin position="2122"/>
        <end position="2138"/>
    </location>
</feature>
<feature type="region of interest" description="Disordered" evidence="11">
    <location>
        <begin position="2424"/>
        <end position="2511"/>
    </location>
</feature>
<keyword evidence="7 9" id="KW-0009">Actin-binding</keyword>
<dbReference type="SMART" id="SM00233">
    <property type="entry name" value="PH"/>
    <property type="match status" value="1"/>
</dbReference>